<feature type="repeat" description="TPR" evidence="3">
    <location>
        <begin position="596"/>
        <end position="629"/>
    </location>
</feature>
<dbReference type="Pfam" id="PF14559">
    <property type="entry name" value="TPR_19"/>
    <property type="match status" value="1"/>
</dbReference>
<evidence type="ECO:0000313" key="4">
    <source>
        <dbReference type="EMBL" id="KAI9637991.1"/>
    </source>
</evidence>
<dbReference type="Proteomes" id="UP001164286">
    <property type="component" value="Unassembled WGS sequence"/>
</dbReference>
<proteinExistence type="predicted"/>
<dbReference type="InterPro" id="IPR011990">
    <property type="entry name" value="TPR-like_helical_dom_sf"/>
</dbReference>
<keyword evidence="5" id="KW-1185">Reference proteome</keyword>
<keyword evidence="1" id="KW-0677">Repeat</keyword>
<dbReference type="AlphaFoldDB" id="A0AA38HFF9"/>
<dbReference type="SMART" id="SM00028">
    <property type="entry name" value="TPR"/>
    <property type="match status" value="3"/>
</dbReference>
<sequence>MSSSQFEWDLLAGRAPSEGPSRARELGKALAEADFAAVLLSDETKGIFGSQAGLSEGLLSHVAASGGGPTATADTEVQLVIAIALLHAFVQANWTGPDLTFSPSQLLPSASSSSGGEDLESRAIPLLTLNGEPAYHLASHPSLFVLSLRLLASLSSSSSPPPTLVWWLLRAHLVHLALLDDPVALPSSTLSAITALEAGIPPAEQDLRTSLHIELGKYHHALGNDKVANQEFLAAAKASELQYELTGALGRKTKYQVHIHSQLVLLAESRKRDGEEVAVVGEKGEQGAASNLPETLALNDDTLLEETEFTKTTVDPTSTSPLSHIDPANQPALHPLDQTLLLGLCLNTHNSLPSSGLTSSQMMPFIHRVVTHPRNWSIHTTALLLRSRLEADRSRTVERSTLQLAALIDQMPTSDSAPQERLAYFHQLPLPSRWEMERELAKRYMTVGVTRSALEIFGRLEMWEDAVGCLQRMERESEAEKIVRDLLEGKKVESDVVSSLARVAVSEDRKVKMGKAREGKLWCLLGDITLGKDEASRDPRKAKEEAAGYYEKAWEVSGGTSSRSRRSLGSLLVSAGEWEKAIPVLQAAGAINPLYARVWFTLGVCFVRLERWVEARDAFQRQVSVDEEDGEGWNNLAAVYLRLQEDKRAAAGDGDSKSSAFDNKLLAFRALRTGLKFSPTNWRMWANYMLIAIDVGELAESARAMSRLMEEQSATMPVDMDVLDKLVDSVTRDDWNGGSPAAPVTTSNEGFGLLPIVERLFDTVILPRVSDDARLWRCHARLLRWKEDWGGAMDDYLKAYRVGPVSDQAAERGEGRFKEAAREVEELVGVLEGLGPRAKEKGRKGDWRFTAKGIVRTFMGRTKDMFEETAEWEKLKELLEELKRPE</sequence>
<accession>A0AA38HFF9</accession>
<dbReference type="SUPFAM" id="SSF48452">
    <property type="entry name" value="TPR-like"/>
    <property type="match status" value="1"/>
</dbReference>
<organism evidence="4 5">
    <name type="scientific">Dioszegia hungarica</name>
    <dbReference type="NCBI Taxonomy" id="4972"/>
    <lineage>
        <taxon>Eukaryota</taxon>
        <taxon>Fungi</taxon>
        <taxon>Dikarya</taxon>
        <taxon>Basidiomycota</taxon>
        <taxon>Agaricomycotina</taxon>
        <taxon>Tremellomycetes</taxon>
        <taxon>Tremellales</taxon>
        <taxon>Bulleribasidiaceae</taxon>
        <taxon>Dioszegia</taxon>
    </lineage>
</organism>
<comment type="caution">
    <text evidence="4">The sequence shown here is derived from an EMBL/GenBank/DDBJ whole genome shotgun (WGS) entry which is preliminary data.</text>
</comment>
<dbReference type="RefSeq" id="XP_052947768.1">
    <property type="nucleotide sequence ID" value="XM_053086641.1"/>
</dbReference>
<evidence type="ECO:0000256" key="3">
    <source>
        <dbReference type="PROSITE-ProRule" id="PRU00339"/>
    </source>
</evidence>
<evidence type="ECO:0000313" key="5">
    <source>
        <dbReference type="Proteomes" id="UP001164286"/>
    </source>
</evidence>
<evidence type="ECO:0000256" key="1">
    <source>
        <dbReference type="ARBA" id="ARBA00022737"/>
    </source>
</evidence>
<dbReference type="Gene3D" id="1.25.40.10">
    <property type="entry name" value="Tetratricopeptide repeat domain"/>
    <property type="match status" value="1"/>
</dbReference>
<name>A0AA38HFF9_9TREE</name>
<dbReference type="GeneID" id="77725842"/>
<dbReference type="InterPro" id="IPR044244">
    <property type="entry name" value="TTC27/Emw1"/>
</dbReference>
<dbReference type="EMBL" id="JAKWFO010000003">
    <property type="protein sequence ID" value="KAI9637991.1"/>
    <property type="molecule type" value="Genomic_DNA"/>
</dbReference>
<evidence type="ECO:0000256" key="2">
    <source>
        <dbReference type="ARBA" id="ARBA00022803"/>
    </source>
</evidence>
<dbReference type="PANTHER" id="PTHR16193:SF0">
    <property type="entry name" value="TETRATRICOPEPTIDE REPEAT PROTEIN 27"/>
    <property type="match status" value="1"/>
</dbReference>
<dbReference type="InterPro" id="IPR019734">
    <property type="entry name" value="TPR_rpt"/>
</dbReference>
<reference evidence="4" key="1">
    <citation type="journal article" date="2022" name="G3 (Bethesda)">
        <title>High quality genome of the basidiomycete yeast Dioszegia hungarica PDD-24b-2 isolated from cloud water.</title>
        <authorList>
            <person name="Jarrige D."/>
            <person name="Haridas S."/>
            <person name="Bleykasten-Grosshans C."/>
            <person name="Joly M."/>
            <person name="Nadalig T."/>
            <person name="Sancelme M."/>
            <person name="Vuilleumier S."/>
            <person name="Grigoriev I.V."/>
            <person name="Amato P."/>
            <person name="Bringel F."/>
        </authorList>
    </citation>
    <scope>NUCLEOTIDE SEQUENCE</scope>
    <source>
        <strain evidence="4">PDD-24b-2</strain>
    </source>
</reference>
<dbReference type="PANTHER" id="PTHR16193">
    <property type="entry name" value="TETRATRICOPEPTIDE REPEAT PROTEIN 27"/>
    <property type="match status" value="1"/>
</dbReference>
<dbReference type="PROSITE" id="PS50005">
    <property type="entry name" value="TPR"/>
    <property type="match status" value="1"/>
</dbReference>
<keyword evidence="2 3" id="KW-0802">TPR repeat</keyword>
<protein>
    <submittedName>
        <fullName evidence="4">Karyogamy-related protein</fullName>
    </submittedName>
</protein>
<gene>
    <name evidence="4" type="ORF">MKK02DRAFT_22885</name>
</gene>